<dbReference type="PROSITE" id="PS51198">
    <property type="entry name" value="UVRD_HELICASE_ATP_BIND"/>
    <property type="match status" value="1"/>
</dbReference>
<dbReference type="GO" id="GO:0033202">
    <property type="term" value="C:DNA helicase complex"/>
    <property type="evidence" value="ECO:0007669"/>
    <property type="project" value="TreeGrafter"/>
</dbReference>
<evidence type="ECO:0000256" key="2">
    <source>
        <dbReference type="ARBA" id="ARBA00022801"/>
    </source>
</evidence>
<proteinExistence type="predicted"/>
<reference evidence="7" key="1">
    <citation type="submission" date="2018-05" db="EMBL/GenBank/DDBJ databases">
        <authorList>
            <person name="Lanie J.A."/>
            <person name="Ng W.-L."/>
            <person name="Kazmierczak K.M."/>
            <person name="Andrzejewski T.M."/>
            <person name="Davidsen T.M."/>
            <person name="Wayne K.J."/>
            <person name="Tettelin H."/>
            <person name="Glass J.I."/>
            <person name="Rusch D."/>
            <person name="Podicherti R."/>
            <person name="Tsui H.-C.T."/>
            <person name="Winkler M.E."/>
        </authorList>
    </citation>
    <scope>NUCLEOTIDE SEQUENCE</scope>
</reference>
<evidence type="ECO:0000256" key="4">
    <source>
        <dbReference type="ARBA" id="ARBA00022840"/>
    </source>
</evidence>
<dbReference type="GO" id="GO:0016787">
    <property type="term" value="F:hydrolase activity"/>
    <property type="evidence" value="ECO:0007669"/>
    <property type="project" value="UniProtKB-KW"/>
</dbReference>
<dbReference type="SUPFAM" id="SSF52540">
    <property type="entry name" value="P-loop containing nucleoside triphosphate hydrolases"/>
    <property type="match status" value="1"/>
</dbReference>
<dbReference type="AlphaFoldDB" id="A0A382JWG9"/>
<dbReference type="PANTHER" id="PTHR11070">
    <property type="entry name" value="UVRD / RECB / PCRA DNA HELICASE FAMILY MEMBER"/>
    <property type="match status" value="1"/>
</dbReference>
<protein>
    <recommendedName>
        <fullName evidence="6">UvrD-like helicase ATP-binding domain-containing protein</fullName>
    </recommendedName>
</protein>
<sequence>MVAKYLHLIINKEVDISKILFLTFTNKATDEILNRVINALDKLEYNYDQSDLKISTIHGLCKRIIDEYHDIFNSEVHATNILTDISQASFILTFIEDYGFYSKAGACREITSSIIPFFNKVTDENLDVETLYTYLTRKMNEVIKSENIENPASEMVKFKTLILYTSLLEIYKEKMIEKKYIDFSHLQQFVFKEIESNNRLRKILQDEIYYILVDEYQDTSSIQSDLLIRLLKDKKTITVCGD</sequence>
<keyword evidence="5" id="KW-0238">DNA-binding</keyword>
<dbReference type="GO" id="GO:0003677">
    <property type="term" value="F:DNA binding"/>
    <property type="evidence" value="ECO:0007669"/>
    <property type="project" value="UniProtKB-KW"/>
</dbReference>
<dbReference type="InterPro" id="IPR027417">
    <property type="entry name" value="P-loop_NTPase"/>
</dbReference>
<keyword evidence="1" id="KW-0547">Nucleotide-binding</keyword>
<evidence type="ECO:0000259" key="6">
    <source>
        <dbReference type="PROSITE" id="PS51198"/>
    </source>
</evidence>
<dbReference type="GO" id="GO:0000725">
    <property type="term" value="P:recombinational repair"/>
    <property type="evidence" value="ECO:0007669"/>
    <property type="project" value="TreeGrafter"/>
</dbReference>
<feature type="domain" description="UvrD-like helicase ATP-binding" evidence="6">
    <location>
        <begin position="1"/>
        <end position="242"/>
    </location>
</feature>
<keyword evidence="2" id="KW-0378">Hydrolase</keyword>
<dbReference type="InterPro" id="IPR013986">
    <property type="entry name" value="DExx_box_DNA_helicase_dom_sf"/>
</dbReference>
<dbReference type="InterPro" id="IPR000212">
    <property type="entry name" value="DNA_helicase_UvrD/REP"/>
</dbReference>
<evidence type="ECO:0000313" key="7">
    <source>
        <dbReference type="EMBL" id="SVC16460.1"/>
    </source>
</evidence>
<keyword evidence="4" id="KW-0067">ATP-binding</keyword>
<keyword evidence="3" id="KW-0347">Helicase</keyword>
<dbReference type="GO" id="GO:0043138">
    <property type="term" value="F:3'-5' DNA helicase activity"/>
    <property type="evidence" value="ECO:0007669"/>
    <property type="project" value="TreeGrafter"/>
</dbReference>
<dbReference type="Gene3D" id="3.40.50.300">
    <property type="entry name" value="P-loop containing nucleotide triphosphate hydrolases"/>
    <property type="match status" value="1"/>
</dbReference>
<dbReference type="GO" id="GO:0005524">
    <property type="term" value="F:ATP binding"/>
    <property type="evidence" value="ECO:0007669"/>
    <property type="project" value="UniProtKB-KW"/>
</dbReference>
<dbReference type="Gene3D" id="1.10.10.160">
    <property type="match status" value="1"/>
</dbReference>
<dbReference type="GO" id="GO:0005829">
    <property type="term" value="C:cytosol"/>
    <property type="evidence" value="ECO:0007669"/>
    <property type="project" value="TreeGrafter"/>
</dbReference>
<dbReference type="EMBL" id="UINC01076879">
    <property type="protein sequence ID" value="SVC16460.1"/>
    <property type="molecule type" value="Genomic_DNA"/>
</dbReference>
<dbReference type="InterPro" id="IPR014016">
    <property type="entry name" value="UvrD-like_ATP-bd"/>
</dbReference>
<accession>A0A382JWG9</accession>
<feature type="non-terminal residue" evidence="7">
    <location>
        <position position="242"/>
    </location>
</feature>
<gene>
    <name evidence="7" type="ORF">METZ01_LOCUS269314</name>
</gene>
<evidence type="ECO:0000256" key="1">
    <source>
        <dbReference type="ARBA" id="ARBA00022741"/>
    </source>
</evidence>
<name>A0A382JWG9_9ZZZZ</name>
<dbReference type="PANTHER" id="PTHR11070:SF2">
    <property type="entry name" value="ATP-DEPENDENT DNA HELICASE SRS2"/>
    <property type="match status" value="1"/>
</dbReference>
<dbReference type="Pfam" id="PF00580">
    <property type="entry name" value="UvrD-helicase"/>
    <property type="match status" value="1"/>
</dbReference>
<organism evidence="7">
    <name type="scientific">marine metagenome</name>
    <dbReference type="NCBI Taxonomy" id="408172"/>
    <lineage>
        <taxon>unclassified sequences</taxon>
        <taxon>metagenomes</taxon>
        <taxon>ecological metagenomes</taxon>
    </lineage>
</organism>
<evidence type="ECO:0000256" key="3">
    <source>
        <dbReference type="ARBA" id="ARBA00022806"/>
    </source>
</evidence>
<evidence type="ECO:0000256" key="5">
    <source>
        <dbReference type="ARBA" id="ARBA00023125"/>
    </source>
</evidence>
<feature type="non-terminal residue" evidence="7">
    <location>
        <position position="1"/>
    </location>
</feature>